<organism evidence="10 11">
    <name type="scientific">Chlamydomonas eustigma</name>
    <dbReference type="NCBI Taxonomy" id="1157962"/>
    <lineage>
        <taxon>Eukaryota</taxon>
        <taxon>Viridiplantae</taxon>
        <taxon>Chlorophyta</taxon>
        <taxon>core chlorophytes</taxon>
        <taxon>Chlorophyceae</taxon>
        <taxon>CS clade</taxon>
        <taxon>Chlamydomonadales</taxon>
        <taxon>Chlamydomonadaceae</taxon>
        <taxon>Chlamydomonas</taxon>
    </lineage>
</organism>
<dbReference type="InterPro" id="IPR014001">
    <property type="entry name" value="Helicase_ATP-bd"/>
</dbReference>
<feature type="compositionally biased region" description="Basic and acidic residues" evidence="6">
    <location>
        <begin position="563"/>
        <end position="577"/>
    </location>
</feature>
<evidence type="ECO:0000256" key="2">
    <source>
        <dbReference type="ARBA" id="ARBA00022801"/>
    </source>
</evidence>
<accession>A0A250XA80</accession>
<feature type="domain" description="Helicase C-terminal" evidence="8">
    <location>
        <begin position="312"/>
        <end position="474"/>
    </location>
</feature>
<dbReference type="PANTHER" id="PTHR47963:SF3">
    <property type="entry name" value="DEAD-BOX ATP-DEPENDENT RNA HELICASE 47, MITOCHONDRIAL"/>
    <property type="match status" value="1"/>
</dbReference>
<proteinExistence type="predicted"/>
<dbReference type="PANTHER" id="PTHR47963">
    <property type="entry name" value="DEAD-BOX ATP-DEPENDENT RNA HELICASE 47, MITOCHONDRIAL"/>
    <property type="match status" value="1"/>
</dbReference>
<evidence type="ECO:0000256" key="6">
    <source>
        <dbReference type="SAM" id="MobiDB-lite"/>
    </source>
</evidence>
<evidence type="ECO:0008006" key="12">
    <source>
        <dbReference type="Google" id="ProtNLM"/>
    </source>
</evidence>
<dbReference type="SUPFAM" id="SSF52540">
    <property type="entry name" value="P-loop containing nucleoside triphosphate hydrolases"/>
    <property type="match status" value="1"/>
</dbReference>
<keyword evidence="2" id="KW-0378">Hydrolase</keyword>
<feature type="domain" description="DEAD-box RNA helicase Q" evidence="9">
    <location>
        <begin position="4"/>
        <end position="32"/>
    </location>
</feature>
<dbReference type="STRING" id="1157962.A0A250XA80"/>
<feature type="compositionally biased region" description="Polar residues" evidence="6">
    <location>
        <begin position="516"/>
        <end position="532"/>
    </location>
</feature>
<feature type="region of interest" description="Disordered" evidence="6">
    <location>
        <begin position="475"/>
        <end position="652"/>
    </location>
</feature>
<evidence type="ECO:0000259" key="7">
    <source>
        <dbReference type="PROSITE" id="PS51192"/>
    </source>
</evidence>
<evidence type="ECO:0000259" key="9">
    <source>
        <dbReference type="PROSITE" id="PS51195"/>
    </source>
</evidence>
<dbReference type="PROSITE" id="PS51192">
    <property type="entry name" value="HELICASE_ATP_BIND_1"/>
    <property type="match status" value="1"/>
</dbReference>
<evidence type="ECO:0000256" key="5">
    <source>
        <dbReference type="PROSITE-ProRule" id="PRU00552"/>
    </source>
</evidence>
<gene>
    <name evidence="10" type="ORF">CEUSTIGMA_g7462.t1</name>
</gene>
<evidence type="ECO:0000256" key="4">
    <source>
        <dbReference type="ARBA" id="ARBA00022840"/>
    </source>
</evidence>
<dbReference type="InterPro" id="IPR014014">
    <property type="entry name" value="RNA_helicase_DEAD_Q_motif"/>
</dbReference>
<keyword evidence="3" id="KW-0347">Helicase</keyword>
<dbReference type="OrthoDB" id="10256233at2759"/>
<feature type="compositionally biased region" description="Acidic residues" evidence="6">
    <location>
        <begin position="609"/>
        <end position="620"/>
    </location>
</feature>
<dbReference type="CDD" id="cd00268">
    <property type="entry name" value="DEADc"/>
    <property type="match status" value="1"/>
</dbReference>
<evidence type="ECO:0000313" key="11">
    <source>
        <dbReference type="Proteomes" id="UP000232323"/>
    </source>
</evidence>
<evidence type="ECO:0000259" key="8">
    <source>
        <dbReference type="PROSITE" id="PS51194"/>
    </source>
</evidence>
<evidence type="ECO:0000313" key="10">
    <source>
        <dbReference type="EMBL" id="GAX80023.1"/>
    </source>
</evidence>
<dbReference type="AlphaFoldDB" id="A0A250XA80"/>
<feature type="compositionally biased region" description="Basic and acidic residues" evidence="6">
    <location>
        <begin position="489"/>
        <end position="507"/>
    </location>
</feature>
<dbReference type="EMBL" id="BEGY01000048">
    <property type="protein sequence ID" value="GAX80023.1"/>
    <property type="molecule type" value="Genomic_DNA"/>
</dbReference>
<feature type="compositionally biased region" description="Basic and acidic residues" evidence="6">
    <location>
        <begin position="621"/>
        <end position="639"/>
    </location>
</feature>
<dbReference type="InterPro" id="IPR001650">
    <property type="entry name" value="Helicase_C-like"/>
</dbReference>
<feature type="domain" description="Helicase ATP-binding" evidence="7">
    <location>
        <begin position="35"/>
        <end position="241"/>
    </location>
</feature>
<dbReference type="GO" id="GO:0003724">
    <property type="term" value="F:RNA helicase activity"/>
    <property type="evidence" value="ECO:0007669"/>
    <property type="project" value="InterPro"/>
</dbReference>
<keyword evidence="1" id="KW-0547">Nucleotide-binding</keyword>
<feature type="region of interest" description="Disordered" evidence="6">
    <location>
        <begin position="193"/>
        <end position="213"/>
    </location>
</feature>
<sequence>MGTSSFAELGIDRLFLAGLSKMKVTRPSEIQAAAIPAILSSENVAMQSYTGSGKTLAFLLPAMTLAIARAETLFKAGEENVPLQLLVIAPSHELAMQIVRVAQGLLPSEHRKMVQQCIGGANPKRQEEAILMNKPIIVVGTPGRISEFIRLGALKIHRCPLMVLDEADQLLSTAFVEDMNHIATHCGKALLNSSSRRDTSTEEEGQQQDQQYGRQTVLVSATLSESVLSKMSRWCHVRGDSNAPHYVTLASSPAPRISEEQSLRPTTARSGPAWGWGVHGWDGPASEVAPKTLSSAGGVEGSHGLVPTLPPQLRHLYLVVDPRHKPDALRRCIHALDAQRVLIFMNYQQRLKDTMFKLEARKMKVASLHGEMEKLARANILNDFRRGRMRALVVSDVVARGLDISECDAVFNAELPSSAAHYAHRAGRTGRMETPGTVVSLVLPAELFVIEKLSKSLGVPILEAHVSFGQLELGPPPASHRYDEDEEDVGRIGHDKAVIGSSKDRPIRGARAPTQAAVSVSQGKRVSVAASTDRSDAAMSRNEQQAGSRNVPKRGRSSEVANCEERSMARDDSDYVEKSAPLRPSSKARYKSEAAQRLTSSKASRDPVREEEDQEDGEEMIDVKQLESQVRKAKTEARGRAPSVTNSKLSSRVREELKKELGEVMIEKSSAKSARKLGQVKL</sequence>
<protein>
    <recommendedName>
        <fullName evidence="12">RNA helicase</fullName>
    </recommendedName>
</protein>
<dbReference type="Proteomes" id="UP000232323">
    <property type="component" value="Unassembled WGS sequence"/>
</dbReference>
<dbReference type="InterPro" id="IPR027417">
    <property type="entry name" value="P-loop_NTPase"/>
</dbReference>
<evidence type="ECO:0000256" key="3">
    <source>
        <dbReference type="ARBA" id="ARBA00022806"/>
    </source>
</evidence>
<comment type="caution">
    <text evidence="10">The sequence shown here is derived from an EMBL/GenBank/DDBJ whole genome shotgun (WGS) entry which is preliminary data.</text>
</comment>
<dbReference type="InterPro" id="IPR044742">
    <property type="entry name" value="DEAD/DEAH_RhlB"/>
</dbReference>
<dbReference type="GO" id="GO:0005524">
    <property type="term" value="F:ATP binding"/>
    <property type="evidence" value="ECO:0007669"/>
    <property type="project" value="UniProtKB-KW"/>
</dbReference>
<dbReference type="CDD" id="cd18787">
    <property type="entry name" value="SF2_C_DEAD"/>
    <property type="match status" value="1"/>
</dbReference>
<dbReference type="GO" id="GO:0016787">
    <property type="term" value="F:hydrolase activity"/>
    <property type="evidence" value="ECO:0007669"/>
    <property type="project" value="UniProtKB-KW"/>
</dbReference>
<dbReference type="PROSITE" id="PS51194">
    <property type="entry name" value="HELICASE_CTER"/>
    <property type="match status" value="1"/>
</dbReference>
<dbReference type="PROSITE" id="PS51195">
    <property type="entry name" value="Q_MOTIF"/>
    <property type="match status" value="1"/>
</dbReference>
<evidence type="ECO:0000256" key="1">
    <source>
        <dbReference type="ARBA" id="ARBA00022741"/>
    </source>
</evidence>
<dbReference type="InterPro" id="IPR011545">
    <property type="entry name" value="DEAD/DEAH_box_helicase_dom"/>
</dbReference>
<dbReference type="Gene3D" id="3.40.50.300">
    <property type="entry name" value="P-loop containing nucleotide triphosphate hydrolases"/>
    <property type="match status" value="2"/>
</dbReference>
<dbReference type="SMART" id="SM00487">
    <property type="entry name" value="DEXDc"/>
    <property type="match status" value="1"/>
</dbReference>
<dbReference type="Pfam" id="PF00271">
    <property type="entry name" value="Helicase_C"/>
    <property type="match status" value="1"/>
</dbReference>
<keyword evidence="4" id="KW-0067">ATP-binding</keyword>
<dbReference type="SMART" id="SM00490">
    <property type="entry name" value="HELICc"/>
    <property type="match status" value="1"/>
</dbReference>
<feature type="short sequence motif" description="Q motif" evidence="5">
    <location>
        <begin position="4"/>
        <end position="32"/>
    </location>
</feature>
<keyword evidence="11" id="KW-1185">Reference proteome</keyword>
<dbReference type="InterPro" id="IPR050547">
    <property type="entry name" value="DEAD_box_RNA_helicases"/>
</dbReference>
<dbReference type="Pfam" id="PF00270">
    <property type="entry name" value="DEAD"/>
    <property type="match status" value="1"/>
</dbReference>
<dbReference type="GO" id="GO:0003723">
    <property type="term" value="F:RNA binding"/>
    <property type="evidence" value="ECO:0007669"/>
    <property type="project" value="TreeGrafter"/>
</dbReference>
<name>A0A250XA80_9CHLO</name>
<reference evidence="10 11" key="1">
    <citation type="submission" date="2017-08" db="EMBL/GenBank/DDBJ databases">
        <title>Acidophilic green algal genome provides insights into adaptation to an acidic environment.</title>
        <authorList>
            <person name="Hirooka S."/>
            <person name="Hirose Y."/>
            <person name="Kanesaki Y."/>
            <person name="Higuchi S."/>
            <person name="Fujiwara T."/>
            <person name="Onuma R."/>
            <person name="Era A."/>
            <person name="Ohbayashi R."/>
            <person name="Uzuka A."/>
            <person name="Nozaki H."/>
            <person name="Yoshikawa H."/>
            <person name="Miyagishima S.Y."/>
        </authorList>
    </citation>
    <scope>NUCLEOTIDE SEQUENCE [LARGE SCALE GENOMIC DNA]</scope>
    <source>
        <strain evidence="10 11">NIES-2499</strain>
    </source>
</reference>